<sequence>MKVDKTPELLLLHALPLDGTMWANQMGLLPDATYAPTLYPFGDCIEDWAAKALALAKGNRLIVVGSSVGGSCALEIAALAPDRVAALVLIGTKANRRPDPDFLASALETIREKGLASAWHEMWEPLFSDKTLPRTVSEAKHIALRQSPEDVSRGVAVFHTRPSREEVLSTFPGRVIVVTGSEDIAPGLEISKKQAKLAQQGSLHVIIECGHYVPMERPEALNAILREVIAAHA</sequence>
<gene>
    <name evidence="1" type="ORF">N8E88_07465</name>
</gene>
<evidence type="ECO:0000313" key="1">
    <source>
        <dbReference type="EMBL" id="UXN58764.1"/>
    </source>
</evidence>
<geneLocation type="plasmid" evidence="1 2">
    <name>p_unnamed1</name>
</geneLocation>
<reference evidence="1" key="1">
    <citation type="submission" date="2022-09" db="EMBL/GenBank/DDBJ databases">
        <title>Interaction between co-microsymbionts with complementary sets of symbiotic genes in legume-rhizobium systems.</title>
        <authorList>
            <person name="Safronova V."/>
            <person name="Sazanova A."/>
            <person name="Afonin A."/>
            <person name="Chirak E."/>
        </authorList>
    </citation>
    <scope>NUCLEOTIDE SEQUENCE</scope>
    <source>
        <strain evidence="1">A18/3m</strain>
    </source>
</reference>
<dbReference type="Proteomes" id="UP001061991">
    <property type="component" value="Plasmid p_unnamed1"/>
</dbReference>
<proteinExistence type="predicted"/>
<organism evidence="1 2">
    <name type="scientific">Phyllobacterium zundukense</name>
    <dbReference type="NCBI Taxonomy" id="1867719"/>
    <lineage>
        <taxon>Bacteria</taxon>
        <taxon>Pseudomonadati</taxon>
        <taxon>Pseudomonadota</taxon>
        <taxon>Alphaproteobacteria</taxon>
        <taxon>Hyphomicrobiales</taxon>
        <taxon>Phyllobacteriaceae</taxon>
        <taxon>Phyllobacterium</taxon>
    </lineage>
</organism>
<name>A0ACD4CYW8_9HYPH</name>
<keyword evidence="2" id="KW-1185">Reference proteome</keyword>
<accession>A0ACD4CYW8</accession>
<keyword evidence="1" id="KW-0614">Plasmid</keyword>
<dbReference type="EMBL" id="CP104972">
    <property type="protein sequence ID" value="UXN58764.1"/>
    <property type="molecule type" value="Genomic_DNA"/>
</dbReference>
<protein>
    <submittedName>
        <fullName evidence="1">Alpha/beta hydrolase</fullName>
    </submittedName>
</protein>
<keyword evidence="1" id="KW-0378">Hydrolase</keyword>
<evidence type="ECO:0000313" key="2">
    <source>
        <dbReference type="Proteomes" id="UP001061991"/>
    </source>
</evidence>